<proteinExistence type="predicted"/>
<dbReference type="EMBL" id="UINC01073763">
    <property type="protein sequence ID" value="SVC10390.1"/>
    <property type="molecule type" value="Genomic_DNA"/>
</dbReference>
<protein>
    <recommendedName>
        <fullName evidence="2">RecG wedge domain-containing protein</fullName>
    </recommendedName>
</protein>
<evidence type="ECO:0000313" key="1">
    <source>
        <dbReference type="EMBL" id="SVC10390.1"/>
    </source>
</evidence>
<dbReference type="AlphaFoldDB" id="A0A382JE14"/>
<sequence>MRPDILNSLFAPVSTLPGVGPRIAAAIEHCAGPLVVDLLWHLPSGLIDRRFSPTIAEAPAGVI</sequence>
<gene>
    <name evidence="1" type="ORF">METZ01_LOCUS263244</name>
</gene>
<name>A0A382JE14_9ZZZZ</name>
<evidence type="ECO:0008006" key="2">
    <source>
        <dbReference type="Google" id="ProtNLM"/>
    </source>
</evidence>
<organism evidence="1">
    <name type="scientific">marine metagenome</name>
    <dbReference type="NCBI Taxonomy" id="408172"/>
    <lineage>
        <taxon>unclassified sequences</taxon>
        <taxon>metagenomes</taxon>
        <taxon>ecological metagenomes</taxon>
    </lineage>
</organism>
<feature type="non-terminal residue" evidence="1">
    <location>
        <position position="63"/>
    </location>
</feature>
<accession>A0A382JE14</accession>
<reference evidence="1" key="1">
    <citation type="submission" date="2018-05" db="EMBL/GenBank/DDBJ databases">
        <authorList>
            <person name="Lanie J.A."/>
            <person name="Ng W.-L."/>
            <person name="Kazmierczak K.M."/>
            <person name="Andrzejewski T.M."/>
            <person name="Davidsen T.M."/>
            <person name="Wayne K.J."/>
            <person name="Tettelin H."/>
            <person name="Glass J.I."/>
            <person name="Rusch D."/>
            <person name="Podicherti R."/>
            <person name="Tsui H.-C.T."/>
            <person name="Winkler M.E."/>
        </authorList>
    </citation>
    <scope>NUCLEOTIDE SEQUENCE</scope>
</reference>